<dbReference type="FunFam" id="3.80.10.10:FF:000095">
    <property type="entry name" value="LRR receptor-like serine/threonine-protein kinase GSO1"/>
    <property type="match status" value="1"/>
</dbReference>
<dbReference type="Pfam" id="PF00560">
    <property type="entry name" value="LRR_1"/>
    <property type="match status" value="8"/>
</dbReference>
<dbReference type="SMART" id="SM00364">
    <property type="entry name" value="LRR_BAC"/>
    <property type="match status" value="3"/>
</dbReference>
<dbReference type="InterPro" id="IPR013210">
    <property type="entry name" value="LRR_N_plant-typ"/>
</dbReference>
<evidence type="ECO:0000256" key="11">
    <source>
        <dbReference type="SAM" id="Phobius"/>
    </source>
</evidence>
<dbReference type="AlphaFoldDB" id="A0A9J5Y1E6"/>
<dbReference type="InterPro" id="IPR032675">
    <property type="entry name" value="LRR_dom_sf"/>
</dbReference>
<dbReference type="PANTHER" id="PTHR48063">
    <property type="entry name" value="LRR RECEPTOR-LIKE KINASE"/>
    <property type="match status" value="1"/>
</dbReference>
<evidence type="ECO:0000256" key="6">
    <source>
        <dbReference type="ARBA" id="ARBA00022729"/>
    </source>
</evidence>
<evidence type="ECO:0000256" key="1">
    <source>
        <dbReference type="ARBA" id="ARBA00004251"/>
    </source>
</evidence>
<dbReference type="GO" id="GO:0005886">
    <property type="term" value="C:plasma membrane"/>
    <property type="evidence" value="ECO:0007669"/>
    <property type="project" value="UniProtKB-SubCell"/>
</dbReference>
<evidence type="ECO:0000313" key="13">
    <source>
        <dbReference type="EMBL" id="KAG5594257.1"/>
    </source>
</evidence>
<dbReference type="InterPro" id="IPR046956">
    <property type="entry name" value="RLP23-like"/>
</dbReference>
<sequence length="974" mass="109376">MVPSLKELDLSGCGLSILVPFSADLANSSFITLSVLQTSFGLTSREVNKTLCLENERAALLEFKRGLNDDFDFVDHFSTWGDDEEKQECCKWKGIECDRRTGHVTVLDLHNEVFCSGNACVAPILTGKLSPSLLDLQHLNYLDLSVNDFESSEIPRFIGSLKRLQYLNLSDCSFSGVIPIRFENLTSLKTLDLGDNNLIVNDLRWLSHLSSLEFLRLSGSNFQVNNWFQEITKLVPSQPDLANSSLISLSALHLCCNEFSFSSEYSWVFHFSTSLTSIDLFYNQLIGQIDDRFGTLMYLEHLDLAGNFKIKGGVPRSFGNLTHLHHLDMSNTQTDQWLPELFHRLSGSRKSLEVSGLNDNSMFGSIVNVTTFSSLKKLYLQKNVLNGVFMERPGQVSTLEYLDLSDNQMRGPLPDLALFPSLRELHLGSNQFQGKIPQGIGKLSQLRILDVSSNGLDGLPESMGKLSHLESFDASYNVLKGKITESHLSNLSSLVYVDLSFNSLSLKTSLIGFHLFSYNISDTLPSWFSDFSPDLKILNLSNNQISGRVSDLIENTYGYRVTDLSSINFSGPLPLVPTNVQIVYLHRNQFLGSISSICQSNTATTSLDLSRNRFSGELPDCWMNMSNLAVLNLAYNNFSGKVPPSLGSLRNLEAVYIRHNRNKLTRRIPAWIGTDLLNLRILSLRFNRFYGSIPSIICRLQSLQILDLSANGLLGEIPHCFNNFTLYQDDSSGEPMGFDIQGLHGNPLTYYLYIGDLLIQWKNQESEYKNPLLYLMTIDLSSNELVGSIPKEIAEMRRLQSLNLSRNDLNGSVIEGISQMNLSRNKLSGVIPQGLANLTFLSVLDLSNNHLSGRIPSSTQLQSFDRSPYSDNVQLCGPPLQECPGYAPPSPLIDYGSNNNPQEHDDDEEEFPSLEFYISMVLGFFVAFWGILGCLIVNSSWRNAYFTFLTDTTSWLNMISRVWFARLKKKLRRA</sequence>
<evidence type="ECO:0000256" key="8">
    <source>
        <dbReference type="ARBA" id="ARBA00022989"/>
    </source>
</evidence>
<comment type="subcellular location">
    <subcellularLocation>
        <location evidence="1">Cell membrane</location>
        <topology evidence="1">Single-pass type I membrane protein</topology>
    </subcellularLocation>
</comment>
<dbReference type="Pfam" id="PF13855">
    <property type="entry name" value="LRR_8"/>
    <property type="match status" value="3"/>
</dbReference>
<evidence type="ECO:0000256" key="9">
    <source>
        <dbReference type="ARBA" id="ARBA00023136"/>
    </source>
</evidence>
<keyword evidence="5 11" id="KW-0812">Transmembrane</keyword>
<keyword evidence="10" id="KW-0325">Glycoprotein</keyword>
<dbReference type="FunFam" id="3.80.10.10:FF:000213">
    <property type="entry name" value="Tyrosine-sulfated glycopeptide receptor 1"/>
    <property type="match status" value="1"/>
</dbReference>
<keyword evidence="8 11" id="KW-1133">Transmembrane helix</keyword>
<keyword evidence="4" id="KW-0433">Leucine-rich repeat</keyword>
<name>A0A9J5Y1E6_SOLCO</name>
<dbReference type="Pfam" id="PF08263">
    <property type="entry name" value="LRRNT_2"/>
    <property type="match status" value="1"/>
</dbReference>
<dbReference type="Gene3D" id="3.80.10.10">
    <property type="entry name" value="Ribonuclease Inhibitor"/>
    <property type="match status" value="3"/>
</dbReference>
<protein>
    <recommendedName>
        <fullName evidence="12">Leucine-rich repeat-containing N-terminal plant-type domain-containing protein</fullName>
    </recommendedName>
</protein>
<dbReference type="GO" id="GO:0050832">
    <property type="term" value="P:defense response to fungus"/>
    <property type="evidence" value="ECO:0007669"/>
    <property type="project" value="UniProtKB-ARBA"/>
</dbReference>
<evidence type="ECO:0000259" key="12">
    <source>
        <dbReference type="Pfam" id="PF08263"/>
    </source>
</evidence>
<dbReference type="InterPro" id="IPR003591">
    <property type="entry name" value="Leu-rich_rpt_typical-subtyp"/>
</dbReference>
<keyword evidence="14" id="KW-1185">Reference proteome</keyword>
<proteinExistence type="inferred from homology"/>
<dbReference type="EMBL" id="JACXVP010000007">
    <property type="protein sequence ID" value="KAG5594257.1"/>
    <property type="molecule type" value="Genomic_DNA"/>
</dbReference>
<evidence type="ECO:0000256" key="5">
    <source>
        <dbReference type="ARBA" id="ARBA00022692"/>
    </source>
</evidence>
<keyword evidence="6" id="KW-0732">Signal</keyword>
<dbReference type="PROSITE" id="PS51450">
    <property type="entry name" value="LRR"/>
    <property type="match status" value="2"/>
</dbReference>
<dbReference type="SUPFAM" id="SSF52058">
    <property type="entry name" value="L domain-like"/>
    <property type="match status" value="2"/>
</dbReference>
<comment type="similarity">
    <text evidence="2">Belongs to the RLP family.</text>
</comment>
<dbReference type="FunFam" id="3.80.10.10:FF:001488">
    <property type="entry name" value="Receptor-like protein EIX1"/>
    <property type="match status" value="1"/>
</dbReference>
<keyword evidence="9 11" id="KW-0472">Membrane</keyword>
<feature type="transmembrane region" description="Helical" evidence="11">
    <location>
        <begin position="916"/>
        <end position="937"/>
    </location>
</feature>
<organism evidence="13 14">
    <name type="scientific">Solanum commersonii</name>
    <name type="common">Commerson's wild potato</name>
    <name type="synonym">Commerson's nightshade</name>
    <dbReference type="NCBI Taxonomy" id="4109"/>
    <lineage>
        <taxon>Eukaryota</taxon>
        <taxon>Viridiplantae</taxon>
        <taxon>Streptophyta</taxon>
        <taxon>Embryophyta</taxon>
        <taxon>Tracheophyta</taxon>
        <taxon>Spermatophyta</taxon>
        <taxon>Magnoliopsida</taxon>
        <taxon>eudicotyledons</taxon>
        <taxon>Gunneridae</taxon>
        <taxon>Pentapetalae</taxon>
        <taxon>asterids</taxon>
        <taxon>lamiids</taxon>
        <taxon>Solanales</taxon>
        <taxon>Solanaceae</taxon>
        <taxon>Solanoideae</taxon>
        <taxon>Solaneae</taxon>
        <taxon>Solanum</taxon>
    </lineage>
</organism>
<feature type="domain" description="Leucine-rich repeat-containing N-terminal plant-type" evidence="12">
    <location>
        <begin position="54"/>
        <end position="98"/>
    </location>
</feature>
<comment type="caution">
    <text evidence="13">The sequence shown here is derived from an EMBL/GenBank/DDBJ whole genome shotgun (WGS) entry which is preliminary data.</text>
</comment>
<evidence type="ECO:0000256" key="2">
    <source>
        <dbReference type="ARBA" id="ARBA00009592"/>
    </source>
</evidence>
<dbReference type="Proteomes" id="UP000824120">
    <property type="component" value="Chromosome 7"/>
</dbReference>
<dbReference type="SMART" id="SM00365">
    <property type="entry name" value="LRR_SD22"/>
    <property type="match status" value="5"/>
</dbReference>
<keyword evidence="7" id="KW-0677">Repeat</keyword>
<reference evidence="13 14" key="1">
    <citation type="submission" date="2020-09" db="EMBL/GenBank/DDBJ databases">
        <title>De no assembly of potato wild relative species, Solanum commersonii.</title>
        <authorList>
            <person name="Cho K."/>
        </authorList>
    </citation>
    <scope>NUCLEOTIDE SEQUENCE [LARGE SCALE GENOMIC DNA]</scope>
    <source>
        <strain evidence="13">LZ3.2</strain>
        <tissue evidence="13">Leaf</tissue>
    </source>
</reference>
<dbReference type="OrthoDB" id="8731593at2759"/>
<dbReference type="PRINTS" id="PR00019">
    <property type="entry name" value="LEURICHRPT"/>
</dbReference>
<dbReference type="SMART" id="SM00369">
    <property type="entry name" value="LRR_TYP"/>
    <property type="match status" value="11"/>
</dbReference>
<evidence type="ECO:0000256" key="3">
    <source>
        <dbReference type="ARBA" id="ARBA00022475"/>
    </source>
</evidence>
<evidence type="ECO:0000256" key="10">
    <source>
        <dbReference type="ARBA" id="ARBA00023180"/>
    </source>
</evidence>
<evidence type="ECO:0000256" key="7">
    <source>
        <dbReference type="ARBA" id="ARBA00022737"/>
    </source>
</evidence>
<keyword evidence="3" id="KW-1003">Cell membrane</keyword>
<evidence type="ECO:0000313" key="14">
    <source>
        <dbReference type="Proteomes" id="UP000824120"/>
    </source>
</evidence>
<accession>A0A9J5Y1E6</accession>
<evidence type="ECO:0000256" key="4">
    <source>
        <dbReference type="ARBA" id="ARBA00022614"/>
    </source>
</evidence>
<dbReference type="PANTHER" id="PTHR48063:SF103">
    <property type="entry name" value="LEUCINE-RICH RECEPTOR-LIKE KINASE FAMILY PROTEIN"/>
    <property type="match status" value="1"/>
</dbReference>
<gene>
    <name evidence="13" type="ORF">H5410_035489</name>
</gene>
<dbReference type="InterPro" id="IPR001611">
    <property type="entry name" value="Leu-rich_rpt"/>
</dbReference>